<dbReference type="Proteomes" id="UP001629230">
    <property type="component" value="Unassembled WGS sequence"/>
</dbReference>
<proteinExistence type="predicted"/>
<gene>
    <name evidence="1" type="ORF">PQR57_22435</name>
</gene>
<keyword evidence="2" id="KW-1185">Reference proteome</keyword>
<sequence length="96" mass="10628">MCRFKVVSMVEINVTPCRYADASRLGFQVLGSEGNGFGRTGDVTLALHFQQSAFIQRPSEETDSAPFKIIACGPPVDRWQAHQAVTITPKKVFRIT</sequence>
<accession>A0ABW9AVC2</accession>
<organism evidence="1 2">
    <name type="scientific">Paraburkholderia dipogonis</name>
    <dbReference type="NCBI Taxonomy" id="1211383"/>
    <lineage>
        <taxon>Bacteria</taxon>
        <taxon>Pseudomonadati</taxon>
        <taxon>Pseudomonadota</taxon>
        <taxon>Betaproteobacteria</taxon>
        <taxon>Burkholderiales</taxon>
        <taxon>Burkholderiaceae</taxon>
        <taxon>Paraburkholderia</taxon>
    </lineage>
</organism>
<protein>
    <submittedName>
        <fullName evidence="1">Uncharacterized protein</fullName>
    </submittedName>
</protein>
<evidence type="ECO:0000313" key="2">
    <source>
        <dbReference type="Proteomes" id="UP001629230"/>
    </source>
</evidence>
<evidence type="ECO:0000313" key="1">
    <source>
        <dbReference type="EMBL" id="MFM0003769.1"/>
    </source>
</evidence>
<dbReference type="EMBL" id="JAQQEZ010000016">
    <property type="protein sequence ID" value="MFM0003769.1"/>
    <property type="molecule type" value="Genomic_DNA"/>
</dbReference>
<reference evidence="1 2" key="1">
    <citation type="journal article" date="2024" name="Chem. Sci.">
        <title>Discovery of megapolipeptins by genome mining of a Burkholderiales bacteria collection.</title>
        <authorList>
            <person name="Paulo B.S."/>
            <person name="Recchia M.J.J."/>
            <person name="Lee S."/>
            <person name="Fergusson C.H."/>
            <person name="Romanowski S.B."/>
            <person name="Hernandez A."/>
            <person name="Krull N."/>
            <person name="Liu D.Y."/>
            <person name="Cavanagh H."/>
            <person name="Bos A."/>
            <person name="Gray C.A."/>
            <person name="Murphy B.T."/>
            <person name="Linington R.G."/>
            <person name="Eustaquio A.S."/>
        </authorList>
    </citation>
    <scope>NUCLEOTIDE SEQUENCE [LARGE SCALE GENOMIC DNA]</scope>
    <source>
        <strain evidence="1 2">RL17-350-BIC-A</strain>
    </source>
</reference>
<name>A0ABW9AVC2_9BURK</name>
<comment type="caution">
    <text evidence="1">The sequence shown here is derived from an EMBL/GenBank/DDBJ whole genome shotgun (WGS) entry which is preliminary data.</text>
</comment>
<dbReference type="RefSeq" id="WP_408178780.1">
    <property type="nucleotide sequence ID" value="NZ_JAQQEZ010000016.1"/>
</dbReference>